<evidence type="ECO:0000256" key="1">
    <source>
        <dbReference type="ARBA" id="ARBA00023015"/>
    </source>
</evidence>
<keyword evidence="4" id="KW-0597">Phosphoprotein</keyword>
<protein>
    <submittedName>
        <fullName evidence="7">Response regulator</fullName>
    </submittedName>
</protein>
<evidence type="ECO:0000313" key="7">
    <source>
        <dbReference type="EMBL" id="TJY44091.1"/>
    </source>
</evidence>
<comment type="caution">
    <text evidence="7">The sequence shown here is derived from an EMBL/GenBank/DDBJ whole genome shotgun (WGS) entry which is preliminary data.</text>
</comment>
<accession>A0A4U0FGN7</accession>
<evidence type="ECO:0000256" key="3">
    <source>
        <dbReference type="ARBA" id="ARBA00023163"/>
    </source>
</evidence>
<dbReference type="PROSITE" id="PS00041">
    <property type="entry name" value="HTH_ARAC_FAMILY_1"/>
    <property type="match status" value="1"/>
</dbReference>
<dbReference type="InterPro" id="IPR001789">
    <property type="entry name" value="Sig_transdc_resp-reg_receiver"/>
</dbReference>
<dbReference type="Proteomes" id="UP000309673">
    <property type="component" value="Unassembled WGS sequence"/>
</dbReference>
<sequence>MSYSILLVEDEKWVRTALRKVIGKLDLPLFIVHEASNGLEASDWLKSNEASLVLTDIRMPVMDGLALLKDIKSNGYPTDVILVSGHDDFAYAQQALREGVIDYLLKPVEAEELTRCISAWIKRKEQSAPKGSSAADIIPEEMSAVEQVLYYLETKRLYDITSAEAAKFVHLNPSYFSKLFKQTTGMTFTDYVTSVRMKEAARLLEHTSLRITEIGERLGFMDTAYFSNTFKKILGHTPSDYRKRFVKEPK</sequence>
<evidence type="ECO:0000259" key="6">
    <source>
        <dbReference type="PROSITE" id="PS50110"/>
    </source>
</evidence>
<dbReference type="SMART" id="SM00448">
    <property type="entry name" value="REC"/>
    <property type="match status" value="1"/>
</dbReference>
<dbReference type="InterPro" id="IPR009057">
    <property type="entry name" value="Homeodomain-like_sf"/>
</dbReference>
<dbReference type="Pfam" id="PF12833">
    <property type="entry name" value="HTH_18"/>
    <property type="match status" value="1"/>
</dbReference>
<dbReference type="GO" id="GO:0043565">
    <property type="term" value="F:sequence-specific DNA binding"/>
    <property type="evidence" value="ECO:0007669"/>
    <property type="project" value="InterPro"/>
</dbReference>
<dbReference type="OrthoDB" id="159632at2"/>
<proteinExistence type="predicted"/>
<dbReference type="AlphaFoldDB" id="A0A4U0FGN7"/>
<dbReference type="GO" id="GO:0003700">
    <property type="term" value="F:DNA-binding transcription factor activity"/>
    <property type="evidence" value="ECO:0007669"/>
    <property type="project" value="InterPro"/>
</dbReference>
<dbReference type="SMART" id="SM00342">
    <property type="entry name" value="HTH_ARAC"/>
    <property type="match status" value="1"/>
</dbReference>
<dbReference type="EMBL" id="SUPK01000001">
    <property type="protein sequence ID" value="TJY44091.1"/>
    <property type="molecule type" value="Genomic_DNA"/>
</dbReference>
<evidence type="ECO:0000256" key="2">
    <source>
        <dbReference type="ARBA" id="ARBA00023125"/>
    </source>
</evidence>
<dbReference type="InterPro" id="IPR020449">
    <property type="entry name" value="Tscrpt_reg_AraC-type_HTH"/>
</dbReference>
<dbReference type="InterPro" id="IPR011006">
    <property type="entry name" value="CheY-like_superfamily"/>
</dbReference>
<feature type="modified residue" description="4-aspartylphosphate" evidence="4">
    <location>
        <position position="56"/>
    </location>
</feature>
<dbReference type="Gene3D" id="3.40.50.2300">
    <property type="match status" value="1"/>
</dbReference>
<dbReference type="PANTHER" id="PTHR43280:SF2">
    <property type="entry name" value="HTH-TYPE TRANSCRIPTIONAL REGULATOR EXSA"/>
    <property type="match status" value="1"/>
</dbReference>
<gene>
    <name evidence="7" type="ORF">E5161_01445</name>
</gene>
<dbReference type="Pfam" id="PF00072">
    <property type="entry name" value="Response_reg"/>
    <property type="match status" value="1"/>
</dbReference>
<dbReference type="SUPFAM" id="SSF46689">
    <property type="entry name" value="Homeodomain-like"/>
    <property type="match status" value="2"/>
</dbReference>
<keyword evidence="2" id="KW-0238">DNA-binding</keyword>
<name>A0A4U0FGN7_9BACL</name>
<evidence type="ECO:0000256" key="4">
    <source>
        <dbReference type="PROSITE-ProRule" id="PRU00169"/>
    </source>
</evidence>
<dbReference type="PROSITE" id="PS50110">
    <property type="entry name" value="RESPONSE_REGULATORY"/>
    <property type="match status" value="1"/>
</dbReference>
<dbReference type="PANTHER" id="PTHR43280">
    <property type="entry name" value="ARAC-FAMILY TRANSCRIPTIONAL REGULATOR"/>
    <property type="match status" value="1"/>
</dbReference>
<organism evidence="7 8">
    <name type="scientific">Cohnella pontilimi</name>
    <dbReference type="NCBI Taxonomy" id="2564100"/>
    <lineage>
        <taxon>Bacteria</taxon>
        <taxon>Bacillati</taxon>
        <taxon>Bacillota</taxon>
        <taxon>Bacilli</taxon>
        <taxon>Bacillales</taxon>
        <taxon>Paenibacillaceae</taxon>
        <taxon>Cohnella</taxon>
    </lineage>
</organism>
<keyword evidence="3" id="KW-0804">Transcription</keyword>
<dbReference type="InterPro" id="IPR018062">
    <property type="entry name" value="HTH_AraC-typ_CS"/>
</dbReference>
<dbReference type="SUPFAM" id="SSF52172">
    <property type="entry name" value="CheY-like"/>
    <property type="match status" value="1"/>
</dbReference>
<feature type="domain" description="HTH araC/xylS-type" evidence="5">
    <location>
        <begin position="146"/>
        <end position="244"/>
    </location>
</feature>
<keyword evidence="8" id="KW-1185">Reference proteome</keyword>
<dbReference type="InterPro" id="IPR018060">
    <property type="entry name" value="HTH_AraC"/>
</dbReference>
<evidence type="ECO:0000259" key="5">
    <source>
        <dbReference type="PROSITE" id="PS01124"/>
    </source>
</evidence>
<dbReference type="CDD" id="cd17536">
    <property type="entry name" value="REC_YesN-like"/>
    <property type="match status" value="1"/>
</dbReference>
<dbReference type="PRINTS" id="PR00032">
    <property type="entry name" value="HTHARAC"/>
</dbReference>
<feature type="domain" description="Response regulatory" evidence="6">
    <location>
        <begin position="4"/>
        <end position="121"/>
    </location>
</feature>
<dbReference type="PROSITE" id="PS01124">
    <property type="entry name" value="HTH_ARAC_FAMILY_2"/>
    <property type="match status" value="1"/>
</dbReference>
<evidence type="ECO:0000313" key="8">
    <source>
        <dbReference type="Proteomes" id="UP000309673"/>
    </source>
</evidence>
<dbReference type="GO" id="GO:0000160">
    <property type="term" value="P:phosphorelay signal transduction system"/>
    <property type="evidence" value="ECO:0007669"/>
    <property type="project" value="InterPro"/>
</dbReference>
<keyword evidence="1" id="KW-0805">Transcription regulation</keyword>
<reference evidence="7 8" key="1">
    <citation type="submission" date="2019-04" db="EMBL/GenBank/DDBJ databases">
        <title>Cohnella sp. nov., isolated from soil.</title>
        <authorList>
            <person name="Kim W."/>
        </authorList>
    </citation>
    <scope>NUCLEOTIDE SEQUENCE [LARGE SCALE GENOMIC DNA]</scope>
    <source>
        <strain evidence="7 8">CAU 1483</strain>
    </source>
</reference>
<dbReference type="Gene3D" id="1.10.10.60">
    <property type="entry name" value="Homeodomain-like"/>
    <property type="match status" value="2"/>
</dbReference>